<proteinExistence type="predicted"/>
<organism evidence="1 2">
    <name type="scientific">Pontiella sulfatireligans</name>
    <dbReference type="NCBI Taxonomy" id="2750658"/>
    <lineage>
        <taxon>Bacteria</taxon>
        <taxon>Pseudomonadati</taxon>
        <taxon>Kiritimatiellota</taxon>
        <taxon>Kiritimatiellia</taxon>
        <taxon>Kiritimatiellales</taxon>
        <taxon>Pontiellaceae</taxon>
        <taxon>Pontiella</taxon>
    </lineage>
</organism>
<protein>
    <submittedName>
        <fullName evidence="1">Uncharacterized protein</fullName>
    </submittedName>
</protein>
<name>A0A6C2UR05_9BACT</name>
<sequence>MNNAFESAAQKLFAHPESFFNAQELFDAAGTDTQSIVSAFLLALGGNADAAAYLENAAESDGSAQFFLDSLGRIEQEIGQACLAPEFLERLEALAENPADENALRSVFFPEGAGLPETRAERVQALREKRKVRIAQLNPAPLSDPGRELLFTSNVLLTIPSENTRLDELEYSDELKAHIRQAVGEKQLYWFDHPIQIGVEPQANEILYGLRGLDETVEFERARGNMGEGKVACVLSASVTHKGLHGLAKDYIESEIRNAGGFKNIDVYVFTEAETNRLIDEVLVPAGGDAEALDVFGVDGEYGRHYSFLKAISALWNATKDPNVKATFKIDLDQVFPQRELVEQSGASAFEHFKSPLWGARGTDADGKPVELGMIAGALVNERDIHKGLFTPDVPFPEGAASLEEKIFFSKMLMALSTEGELMTRYGESGIDGKTECIQRIHVTGGTNGIRVDSLKKHRPFTPSFIGRAEDQSYILSVLMAEGEKLGYVHEDGLVMRHDKEAFAGDAIKAASFGNMIGDYIRTLYFSEYARVLNNGDIASVKAIADPFTGCFITPMPVTVVMLRFCMKAAGFFLAGEQEAGTEFVQASHPRLTRAMAFVQNGLRDQYRREHQGWNQFYDLLEDVQRSDALRAKAVAIIDSCRVQT</sequence>
<dbReference type="AlphaFoldDB" id="A0A6C2UR05"/>
<dbReference type="RefSeq" id="WP_136063935.1">
    <property type="nucleotide sequence ID" value="NZ_CAAHFH010000002.1"/>
</dbReference>
<gene>
    <name evidence="1" type="ORF">SCARR_04613</name>
</gene>
<evidence type="ECO:0000313" key="2">
    <source>
        <dbReference type="Proteomes" id="UP000346198"/>
    </source>
</evidence>
<dbReference type="EMBL" id="CAAHFH010000002">
    <property type="protein sequence ID" value="VGO22529.1"/>
    <property type="molecule type" value="Genomic_DNA"/>
</dbReference>
<reference evidence="1 2" key="1">
    <citation type="submission" date="2019-04" db="EMBL/GenBank/DDBJ databases">
        <authorList>
            <person name="Van Vliet M D."/>
        </authorList>
    </citation>
    <scope>NUCLEOTIDE SEQUENCE [LARGE SCALE GENOMIC DNA]</scope>
    <source>
        <strain evidence="1 2">F21</strain>
    </source>
</reference>
<dbReference type="Proteomes" id="UP000346198">
    <property type="component" value="Unassembled WGS sequence"/>
</dbReference>
<accession>A0A6C2UR05</accession>
<keyword evidence="2" id="KW-1185">Reference proteome</keyword>
<evidence type="ECO:0000313" key="1">
    <source>
        <dbReference type="EMBL" id="VGO22529.1"/>
    </source>
</evidence>